<protein>
    <recommendedName>
        <fullName evidence="3">Chitinase</fullName>
    </recommendedName>
</protein>
<sequence length="277" mass="30359">MFSPKESDYSAREWVKQGAPKEKLMIGMPTYGRSFELVNVTQKMDWSRPRLSPSLASAFPGLNHYGFLCLGQKRAKFMLSPSTTKLVSERGSCKLPKKYQLAECRAAAQSYHATDFGIPAQWHFFATAHGKGPCDGVGAGTARPPYLGGKRRLRGGRPCVGPVGFGGAVPLGLLYCGLDDCCAVAVQARRPLQLEAGLPSHVAATTWLCCYLLVFVRGSVVHYSWKSSPTCWLLSQIAVTTWLCSWCLLFVVRGSVVHYSWMRCPTLGAISSCAVRR</sequence>
<dbReference type="Proteomes" id="UP001162162">
    <property type="component" value="Unassembled WGS sequence"/>
</dbReference>
<dbReference type="PANTHER" id="PTHR46601:SF1">
    <property type="entry name" value="ADF-H DOMAIN-CONTAINING PROTEIN"/>
    <property type="match status" value="1"/>
</dbReference>
<dbReference type="InterPro" id="IPR017853">
    <property type="entry name" value="GH"/>
</dbReference>
<accession>A0AAV8XH31</accession>
<dbReference type="AlphaFoldDB" id="A0AAV8XH31"/>
<dbReference type="Gene3D" id="3.20.20.80">
    <property type="entry name" value="Glycosidases"/>
    <property type="match status" value="1"/>
</dbReference>
<name>A0AAV8XH31_9CUCU</name>
<dbReference type="EMBL" id="JAPWTK010000602">
    <property type="protein sequence ID" value="KAJ8937913.1"/>
    <property type="molecule type" value="Genomic_DNA"/>
</dbReference>
<evidence type="ECO:0000313" key="2">
    <source>
        <dbReference type="Proteomes" id="UP001162162"/>
    </source>
</evidence>
<keyword evidence="2" id="KW-1185">Reference proteome</keyword>
<dbReference type="InterPro" id="IPR029070">
    <property type="entry name" value="Chitinase_insertion_sf"/>
</dbReference>
<organism evidence="1 2">
    <name type="scientific">Aromia moschata</name>
    <dbReference type="NCBI Taxonomy" id="1265417"/>
    <lineage>
        <taxon>Eukaryota</taxon>
        <taxon>Metazoa</taxon>
        <taxon>Ecdysozoa</taxon>
        <taxon>Arthropoda</taxon>
        <taxon>Hexapoda</taxon>
        <taxon>Insecta</taxon>
        <taxon>Pterygota</taxon>
        <taxon>Neoptera</taxon>
        <taxon>Endopterygota</taxon>
        <taxon>Coleoptera</taxon>
        <taxon>Polyphaga</taxon>
        <taxon>Cucujiformia</taxon>
        <taxon>Chrysomeloidea</taxon>
        <taxon>Cerambycidae</taxon>
        <taxon>Cerambycinae</taxon>
        <taxon>Callichromatini</taxon>
        <taxon>Aromia</taxon>
    </lineage>
</organism>
<dbReference type="Gene3D" id="3.10.50.10">
    <property type="match status" value="1"/>
</dbReference>
<reference evidence="1" key="1">
    <citation type="journal article" date="2023" name="Insect Mol. Biol.">
        <title>Genome sequencing provides insights into the evolution of gene families encoding plant cell wall-degrading enzymes in longhorned beetles.</title>
        <authorList>
            <person name="Shin N.R."/>
            <person name="Okamura Y."/>
            <person name="Kirsch R."/>
            <person name="Pauchet Y."/>
        </authorList>
    </citation>
    <scope>NUCLEOTIDE SEQUENCE</scope>
    <source>
        <strain evidence="1">AMC_N1</strain>
    </source>
</reference>
<evidence type="ECO:0008006" key="3">
    <source>
        <dbReference type="Google" id="ProtNLM"/>
    </source>
</evidence>
<comment type="caution">
    <text evidence="1">The sequence shown here is derived from an EMBL/GenBank/DDBJ whole genome shotgun (WGS) entry which is preliminary data.</text>
</comment>
<dbReference type="PANTHER" id="PTHR46601">
    <property type="entry name" value="ULP_PROTEASE DOMAIN-CONTAINING PROTEIN"/>
    <property type="match status" value="1"/>
</dbReference>
<gene>
    <name evidence="1" type="ORF">NQ318_000686</name>
</gene>
<proteinExistence type="predicted"/>
<evidence type="ECO:0000313" key="1">
    <source>
        <dbReference type="EMBL" id="KAJ8937913.1"/>
    </source>
</evidence>
<dbReference type="SUPFAM" id="SSF51445">
    <property type="entry name" value="(Trans)glycosidases"/>
    <property type="match status" value="1"/>
</dbReference>